<reference evidence="1" key="1">
    <citation type="journal article" date="2013" name="Nat. Commun.">
        <title>Whole-genome sequencing of Oryza brachyantha reveals mechanisms underlying Oryza genome evolution.</title>
        <authorList>
            <person name="Chen J."/>
            <person name="Huang Q."/>
            <person name="Gao D."/>
            <person name="Wang J."/>
            <person name="Lang Y."/>
            <person name="Liu T."/>
            <person name="Li B."/>
            <person name="Bai Z."/>
            <person name="Luis Goicoechea J."/>
            <person name="Liang C."/>
            <person name="Chen C."/>
            <person name="Zhang W."/>
            <person name="Sun S."/>
            <person name="Liao Y."/>
            <person name="Zhang X."/>
            <person name="Yang L."/>
            <person name="Song C."/>
            <person name="Wang M."/>
            <person name="Shi J."/>
            <person name="Liu G."/>
            <person name="Liu J."/>
            <person name="Zhou H."/>
            <person name="Zhou W."/>
            <person name="Yu Q."/>
            <person name="An N."/>
            <person name="Chen Y."/>
            <person name="Cai Q."/>
            <person name="Wang B."/>
            <person name="Liu B."/>
            <person name="Min J."/>
            <person name="Huang Y."/>
            <person name="Wu H."/>
            <person name="Li Z."/>
            <person name="Zhang Y."/>
            <person name="Yin Y."/>
            <person name="Song W."/>
            <person name="Jiang J."/>
            <person name="Jackson S.A."/>
            <person name="Wing R.A."/>
            <person name="Wang J."/>
            <person name="Chen M."/>
        </authorList>
    </citation>
    <scope>NUCLEOTIDE SEQUENCE [LARGE SCALE GENOMIC DNA]</scope>
    <source>
        <strain evidence="1">cv. IRGC 101232</strain>
    </source>
</reference>
<sequence>SQYLGSVGLGLVEDDTLILDLKPLHGILLGDPVLDTNTGLAPPAPCNTVPSTLKNDVEVHTVNTRIYNLT</sequence>
<proteinExistence type="predicted"/>
<evidence type="ECO:0000313" key="2">
    <source>
        <dbReference type="Proteomes" id="UP000006038"/>
    </source>
</evidence>
<reference evidence="1" key="2">
    <citation type="submission" date="2013-04" db="UniProtKB">
        <authorList>
            <consortium name="EnsemblPlants"/>
        </authorList>
    </citation>
    <scope>IDENTIFICATION</scope>
</reference>
<protein>
    <submittedName>
        <fullName evidence="1">Uncharacterized protein</fullName>
    </submittedName>
</protein>
<dbReference type="EnsemblPlants" id="OB01G16750.1">
    <property type="protein sequence ID" value="OB01G16750.1"/>
    <property type="gene ID" value="OB01G16750"/>
</dbReference>
<keyword evidence="2" id="KW-1185">Reference proteome</keyword>
<dbReference type="AlphaFoldDB" id="J3KXG9"/>
<evidence type="ECO:0000313" key="1">
    <source>
        <dbReference type="EnsemblPlants" id="OB01G16750.1"/>
    </source>
</evidence>
<dbReference type="Proteomes" id="UP000006038">
    <property type="component" value="Chromosome 1"/>
</dbReference>
<dbReference type="Gramene" id="OB01G16750.1">
    <property type="protein sequence ID" value="OB01G16750.1"/>
    <property type="gene ID" value="OB01G16750"/>
</dbReference>
<organism evidence="1">
    <name type="scientific">Oryza brachyantha</name>
    <name type="common">malo sina</name>
    <dbReference type="NCBI Taxonomy" id="4533"/>
    <lineage>
        <taxon>Eukaryota</taxon>
        <taxon>Viridiplantae</taxon>
        <taxon>Streptophyta</taxon>
        <taxon>Embryophyta</taxon>
        <taxon>Tracheophyta</taxon>
        <taxon>Spermatophyta</taxon>
        <taxon>Magnoliopsida</taxon>
        <taxon>Liliopsida</taxon>
        <taxon>Poales</taxon>
        <taxon>Poaceae</taxon>
        <taxon>BOP clade</taxon>
        <taxon>Oryzoideae</taxon>
        <taxon>Oryzeae</taxon>
        <taxon>Oryzinae</taxon>
        <taxon>Oryza</taxon>
    </lineage>
</organism>
<accession>J3KXG9</accession>
<dbReference type="HOGENOM" id="CLU_2765340_0_0_1"/>
<name>J3KXG9_ORYBR</name>